<keyword evidence="3" id="KW-1185">Reference proteome</keyword>
<gene>
    <name evidence="2" type="ORF">KIPB_002318</name>
</gene>
<protein>
    <submittedName>
        <fullName evidence="2">Uncharacterized protein</fullName>
    </submittedName>
</protein>
<feature type="region of interest" description="Disordered" evidence="1">
    <location>
        <begin position="89"/>
        <end position="156"/>
    </location>
</feature>
<evidence type="ECO:0000313" key="2">
    <source>
        <dbReference type="EMBL" id="GIQ81370.1"/>
    </source>
</evidence>
<feature type="compositionally biased region" description="Basic residues" evidence="1">
    <location>
        <begin position="146"/>
        <end position="156"/>
    </location>
</feature>
<accession>A0A9K3CSJ1</accession>
<organism evidence="2 3">
    <name type="scientific">Kipferlia bialata</name>
    <dbReference type="NCBI Taxonomy" id="797122"/>
    <lineage>
        <taxon>Eukaryota</taxon>
        <taxon>Metamonada</taxon>
        <taxon>Carpediemonas-like organisms</taxon>
        <taxon>Kipferlia</taxon>
    </lineage>
</organism>
<feature type="compositionally biased region" description="Basic residues" evidence="1">
    <location>
        <begin position="90"/>
        <end position="103"/>
    </location>
</feature>
<proteinExistence type="predicted"/>
<dbReference type="AlphaFoldDB" id="A0A9K3CSJ1"/>
<evidence type="ECO:0000256" key="1">
    <source>
        <dbReference type="SAM" id="MobiDB-lite"/>
    </source>
</evidence>
<evidence type="ECO:0000313" key="3">
    <source>
        <dbReference type="Proteomes" id="UP000265618"/>
    </source>
</evidence>
<name>A0A9K3CSJ1_9EUKA</name>
<comment type="caution">
    <text evidence="2">The sequence shown here is derived from an EMBL/GenBank/DDBJ whole genome shotgun (WGS) entry which is preliminary data.</text>
</comment>
<sequence>MTDGLASSVSPLFAEVVEGVRGPVSVSAFLSERRQRDRPMFEVSRIGQATLDRHRLDLRDQADARLAAVLPSTSYTALIPSPEYDTFRRLTSHTKASKAKKTNKTGTHTQGLGRSGHAVDTERGGGRARRRATGTETGKDRELGRASRRHSLSQRE</sequence>
<dbReference type="EMBL" id="BDIP01000374">
    <property type="protein sequence ID" value="GIQ81370.1"/>
    <property type="molecule type" value="Genomic_DNA"/>
</dbReference>
<reference evidence="2 3" key="1">
    <citation type="journal article" date="2018" name="PLoS ONE">
        <title>The draft genome of Kipferlia bialata reveals reductive genome evolution in fornicate parasites.</title>
        <authorList>
            <person name="Tanifuji G."/>
            <person name="Takabayashi S."/>
            <person name="Kume K."/>
            <person name="Takagi M."/>
            <person name="Nakayama T."/>
            <person name="Kamikawa R."/>
            <person name="Inagaki Y."/>
            <person name="Hashimoto T."/>
        </authorList>
    </citation>
    <scope>NUCLEOTIDE SEQUENCE [LARGE SCALE GENOMIC DNA]</scope>
    <source>
        <strain evidence="2">NY0173</strain>
    </source>
</reference>
<dbReference type="Proteomes" id="UP000265618">
    <property type="component" value="Unassembled WGS sequence"/>
</dbReference>